<evidence type="ECO:0000256" key="5">
    <source>
        <dbReference type="ARBA" id="ARBA00022989"/>
    </source>
</evidence>
<dbReference type="EMBL" id="CP111016">
    <property type="protein sequence ID" value="WAR04206.1"/>
    <property type="molecule type" value="Genomic_DNA"/>
</dbReference>
<accession>A0ABY7E5H1</accession>
<sequence>MGSLFRSEDMTLCQLFLQSEAAYACVSELGEKFVNEVRRCDEMERKLRFLEKEIKKDGIPMLDTGDNPDAPQPREMIDLEATFEKLESEMNDVNANSEALKKNFLELTELKHILRKTQTFFDEAEHHHIQAIHEPLGTDDALGLLGEEIGRGATQAHKLGFVAGVILRERIPAFERMLWRVCRGNVFLKQAEIDTPLEDPVTGDKVDKTVFIIFFQGEQLKSRVKKICEGFRATLYPCPETQAERREMAIGVMTRIEDLNTVLGQTQDHRHRLLVAAAKNIKVWFIKVRKIKAIYHMLNMFNLDVTQKCLIAECWCPVGDLDRIQQALQRGNERSGSSVPSILNPPWTIISFPFLFAIMFGDTGHGLIMFLFALFLVLKEKQLAAKMAGSEIMGMIFGGRYIILMMGAFSMYTGLIYNDTFSKSIKIFDSAWRPGLNEYNSSAMDLSNYRINPAYATNGPYPLGLDPIWAMSINKITITNSLKMKISVIFGVAHMLFGLSLSLLNHMHNKKPLNIYFEFIPQLIFLCAIFGYLILLIFVKWLKFDHTQTGQAPNLLIGLIGMFLFQYESPCKPRTCWYTGQQGFQTFLVLVAVLCIPCMLVIKPYLLRKQNIQGKPHEYRLLNGETTDAPEVIHHEDEELIGSIEDDVEEKY</sequence>
<feature type="transmembrane region" description="Helical" evidence="8">
    <location>
        <begin position="398"/>
        <end position="417"/>
    </location>
</feature>
<dbReference type="InterPro" id="IPR002490">
    <property type="entry name" value="V-ATPase_116kDa_su"/>
</dbReference>
<keyword evidence="11" id="KW-1185">Reference proteome</keyword>
<evidence type="ECO:0000313" key="10">
    <source>
        <dbReference type="EMBL" id="WAR04206.1"/>
    </source>
</evidence>
<name>A0ABY7E5H1_MYAAR</name>
<feature type="transmembrane region" description="Helical" evidence="8">
    <location>
        <begin position="587"/>
        <end position="606"/>
    </location>
</feature>
<feature type="transmembrane region" description="Helical" evidence="8">
    <location>
        <begin position="519"/>
        <end position="539"/>
    </location>
</feature>
<reference evidence="10" key="1">
    <citation type="submission" date="2022-11" db="EMBL/GenBank/DDBJ databases">
        <title>Centuries of genome instability and evolution in soft-shell clam transmissible cancer (bioRxiv).</title>
        <authorList>
            <person name="Hart S.F.M."/>
            <person name="Yonemitsu M.A."/>
            <person name="Giersch R.M."/>
            <person name="Beal B.F."/>
            <person name="Arriagada G."/>
            <person name="Davis B.W."/>
            <person name="Ostrander E.A."/>
            <person name="Goff S.P."/>
            <person name="Metzger M.J."/>
        </authorList>
    </citation>
    <scope>NUCLEOTIDE SEQUENCE</scope>
    <source>
        <strain evidence="10">MELC-2E11</strain>
        <tissue evidence="10">Siphon/mantle</tissue>
    </source>
</reference>
<comment type="similarity">
    <text evidence="2 8">Belongs to the V-ATPase 116 kDa subunit family.</text>
</comment>
<feature type="transmembrane region" description="Helical" evidence="8">
    <location>
        <begin position="486"/>
        <end position="507"/>
    </location>
</feature>
<dbReference type="PANTHER" id="PTHR11629:SF63">
    <property type="entry name" value="V-TYPE PROTON ATPASE SUBUNIT A"/>
    <property type="match status" value="1"/>
</dbReference>
<evidence type="ECO:0000256" key="9">
    <source>
        <dbReference type="SAM" id="Coils"/>
    </source>
</evidence>
<evidence type="ECO:0000256" key="2">
    <source>
        <dbReference type="ARBA" id="ARBA00009904"/>
    </source>
</evidence>
<evidence type="ECO:0000256" key="6">
    <source>
        <dbReference type="ARBA" id="ARBA00023065"/>
    </source>
</evidence>
<organism evidence="10 11">
    <name type="scientific">Mya arenaria</name>
    <name type="common">Soft-shell clam</name>
    <dbReference type="NCBI Taxonomy" id="6604"/>
    <lineage>
        <taxon>Eukaryota</taxon>
        <taxon>Metazoa</taxon>
        <taxon>Spiralia</taxon>
        <taxon>Lophotrochozoa</taxon>
        <taxon>Mollusca</taxon>
        <taxon>Bivalvia</taxon>
        <taxon>Autobranchia</taxon>
        <taxon>Heteroconchia</taxon>
        <taxon>Euheterodonta</taxon>
        <taxon>Imparidentia</taxon>
        <taxon>Neoheterodontei</taxon>
        <taxon>Myida</taxon>
        <taxon>Myoidea</taxon>
        <taxon>Myidae</taxon>
        <taxon>Mya</taxon>
    </lineage>
</organism>
<keyword evidence="3 8" id="KW-0813">Transport</keyword>
<keyword evidence="4 8" id="KW-0812">Transmembrane</keyword>
<feature type="coiled-coil region" evidence="9">
    <location>
        <begin position="33"/>
        <end position="103"/>
    </location>
</feature>
<dbReference type="Pfam" id="PF01496">
    <property type="entry name" value="V_ATPase_I"/>
    <property type="match status" value="2"/>
</dbReference>
<evidence type="ECO:0000313" key="11">
    <source>
        <dbReference type="Proteomes" id="UP001164746"/>
    </source>
</evidence>
<feature type="transmembrane region" description="Helical" evidence="8">
    <location>
        <begin position="551"/>
        <end position="567"/>
    </location>
</feature>
<protein>
    <recommendedName>
        <fullName evidence="8">V-type proton ATPase subunit a</fullName>
    </recommendedName>
</protein>
<comment type="subcellular location">
    <subcellularLocation>
        <location evidence="1">Membrane</location>
        <topology evidence="1">Multi-pass membrane protein</topology>
    </subcellularLocation>
</comment>
<feature type="transmembrane region" description="Helical" evidence="8">
    <location>
        <begin position="354"/>
        <end position="378"/>
    </location>
</feature>
<evidence type="ECO:0000256" key="4">
    <source>
        <dbReference type="ARBA" id="ARBA00022692"/>
    </source>
</evidence>
<comment type="function">
    <text evidence="8">Essential component of the vacuolar proton pump (V-ATPase), a multimeric enzyme that catalyzes the translocation of protons across the membranes. Required for assembly and activity of the V-ATPase.</text>
</comment>
<evidence type="ECO:0000256" key="8">
    <source>
        <dbReference type="RuleBase" id="RU361189"/>
    </source>
</evidence>
<keyword evidence="8" id="KW-0375">Hydrogen ion transport</keyword>
<keyword evidence="5 8" id="KW-1133">Transmembrane helix</keyword>
<evidence type="ECO:0000256" key="3">
    <source>
        <dbReference type="ARBA" id="ARBA00022448"/>
    </source>
</evidence>
<dbReference type="PANTHER" id="PTHR11629">
    <property type="entry name" value="VACUOLAR PROTON ATPASES"/>
    <property type="match status" value="1"/>
</dbReference>
<gene>
    <name evidence="10" type="ORF">MAR_019575</name>
</gene>
<keyword evidence="6 8" id="KW-0406">Ion transport</keyword>
<evidence type="ECO:0000256" key="1">
    <source>
        <dbReference type="ARBA" id="ARBA00004141"/>
    </source>
</evidence>
<evidence type="ECO:0000256" key="7">
    <source>
        <dbReference type="ARBA" id="ARBA00023136"/>
    </source>
</evidence>
<keyword evidence="7 8" id="KW-0472">Membrane</keyword>
<keyword evidence="9" id="KW-0175">Coiled coil</keyword>
<proteinExistence type="inferred from homology"/>
<dbReference type="Proteomes" id="UP001164746">
    <property type="component" value="Chromosome 5"/>
</dbReference>